<dbReference type="PANTHER" id="PTHR23336:SF17">
    <property type="entry name" value="MORC FAMILY CW-TYPE ZINC FINGER PROTEIN 3"/>
    <property type="match status" value="1"/>
</dbReference>
<organism evidence="10">
    <name type="scientific">Nothobranchius furzeri</name>
    <name type="common">Turquoise killifish</name>
    <dbReference type="NCBI Taxonomy" id="105023"/>
    <lineage>
        <taxon>Eukaryota</taxon>
        <taxon>Metazoa</taxon>
        <taxon>Chordata</taxon>
        <taxon>Craniata</taxon>
        <taxon>Vertebrata</taxon>
        <taxon>Euteleostomi</taxon>
        <taxon>Actinopterygii</taxon>
        <taxon>Neopterygii</taxon>
        <taxon>Teleostei</taxon>
        <taxon>Neoteleostei</taxon>
        <taxon>Acanthomorphata</taxon>
        <taxon>Ovalentaria</taxon>
        <taxon>Atherinomorphae</taxon>
        <taxon>Cyprinodontiformes</taxon>
        <taxon>Nothobranchiidae</taxon>
        <taxon>Nothobranchius</taxon>
    </lineage>
</organism>
<protein>
    <submittedName>
        <fullName evidence="11">MORC family CW-type zinc finger 3a</fullName>
    </submittedName>
    <submittedName>
        <fullName evidence="10">MORC family CW-type zinc finger 3b</fullName>
    </submittedName>
</protein>
<proteinExistence type="predicted"/>
<keyword evidence="6" id="KW-0539">Nucleus</keyword>
<dbReference type="Proteomes" id="UP000694548">
    <property type="component" value="Chromosome sgr14"/>
</dbReference>
<evidence type="ECO:0000256" key="6">
    <source>
        <dbReference type="ARBA" id="ARBA00023242"/>
    </source>
</evidence>
<dbReference type="AlphaFoldDB" id="A0A1A8V0E0"/>
<feature type="region of interest" description="Disordered" evidence="8">
    <location>
        <begin position="696"/>
        <end position="790"/>
    </location>
</feature>
<feature type="compositionally biased region" description="Polar residues" evidence="8">
    <location>
        <begin position="738"/>
        <end position="780"/>
    </location>
</feature>
<dbReference type="Gene3D" id="3.30.565.10">
    <property type="entry name" value="Histidine kinase-like ATPase, C-terminal domain"/>
    <property type="match status" value="1"/>
</dbReference>
<evidence type="ECO:0000256" key="5">
    <source>
        <dbReference type="ARBA" id="ARBA00023054"/>
    </source>
</evidence>
<keyword evidence="2" id="KW-0479">Metal-binding</keyword>
<feature type="region of interest" description="Disordered" evidence="8">
    <location>
        <begin position="458"/>
        <end position="488"/>
    </location>
</feature>
<name>A0A1A8V0E0_NOTFU</name>
<feature type="compositionally biased region" description="Acidic residues" evidence="8">
    <location>
        <begin position="625"/>
        <end position="650"/>
    </location>
</feature>
<dbReference type="GO" id="GO:0008270">
    <property type="term" value="F:zinc ion binding"/>
    <property type="evidence" value="ECO:0007669"/>
    <property type="project" value="UniProtKB-KW"/>
</dbReference>
<dbReference type="OrthoDB" id="757982at2759"/>
<dbReference type="Bgee" id="ENSNFUG00015007730">
    <property type="expression patterns" value="Expressed in caudal fin and 3 other cell types or tissues"/>
</dbReference>
<dbReference type="EMBL" id="HAEJ01012859">
    <property type="protein sequence ID" value="SBS53316.1"/>
    <property type="molecule type" value="Transcribed_RNA"/>
</dbReference>
<accession>A0A1A8V0E0</accession>
<evidence type="ECO:0000256" key="7">
    <source>
        <dbReference type="SAM" id="Coils"/>
    </source>
</evidence>
<dbReference type="InterPro" id="IPR041006">
    <property type="entry name" value="Morc_S5"/>
</dbReference>
<dbReference type="GO" id="GO:0016887">
    <property type="term" value="F:ATP hydrolysis activity"/>
    <property type="evidence" value="ECO:0007669"/>
    <property type="project" value="InterPro"/>
</dbReference>
<feature type="region of interest" description="Disordered" evidence="8">
    <location>
        <begin position="521"/>
        <end position="567"/>
    </location>
</feature>
<evidence type="ECO:0000256" key="4">
    <source>
        <dbReference type="ARBA" id="ARBA00022833"/>
    </source>
</evidence>
<dbReference type="PANTHER" id="PTHR23336">
    <property type="entry name" value="ZINC FINGER CW-TYPE COILED-COIL DOMAIN PROTEIN 3"/>
    <property type="match status" value="1"/>
</dbReference>
<keyword evidence="3" id="KW-0863">Zinc-finger</keyword>
<dbReference type="GO" id="GO:0016605">
    <property type="term" value="C:PML body"/>
    <property type="evidence" value="ECO:0007669"/>
    <property type="project" value="TreeGrafter"/>
</dbReference>
<dbReference type="InterPro" id="IPR036890">
    <property type="entry name" value="HATPase_C_sf"/>
</dbReference>
<feature type="coiled-coil region" evidence="7">
    <location>
        <begin position="807"/>
        <end position="834"/>
    </location>
</feature>
<dbReference type="GeneID" id="107389912"/>
<feature type="compositionally biased region" description="Low complexity" evidence="8">
    <location>
        <begin position="957"/>
        <end position="969"/>
    </location>
</feature>
<sequence>MAALPDRGVPLSTLSPKFLHTNSTSHTWPFSAIAELIDNAYDPDVSAKQFWIDKTIVNEKLCLTFVDNGNGLNHETLHKMLSFGYSDKVAVNGLEPIGIYGNGFKSGAMRLGKDAIVFSRSSSTSCVGMLSQSYLETIKANQIIVPIVCFEKKNSDQFSVRKEHEASLRDILRYSLFNTKEELLAEIDAIHMPGSQQETGTRIIIWNLRRTSTGEPEFDFDKDRYDIQIPSEIYETMQDPSQHPNRLNSYIPKSVYSLRAYCSILYLKPRMQVMVRGHKVKSELVAKSLAYVRKDHYKPSFVKKRIPITFGYNTKSKDQYGIMMYHKNRLIKAYERVGCQLKANNIGVGVIGVIECNFLDPTHNKQSFIESDKYRKTMMNLGIKLEEYWQEIRYRRKKDNPNDTVPVEDTMKRPDQNWAQCDDCLRWRKLPDGIDCSKLPDKWFCKMNPDPQFRSCLVEEEPEDSDDDQPSYRKTYKQQEREDRKKQEQKIQLELKHLEERRLKSLKKQGEALGRQHENLVQQLNQTSPSTPSTSRSRLQRGGAVKAESSPTPTSSHTGSPVTPYRNTGLPVITNVCSLSVEAQRGKRPQPVTPQGTPKRPRKNGFCQNASTGDLSWRSSSVPVDVDDDADDDTDDTDDDDNDDDNDEIVIVETSSTPKPQKPAPSIAKIKKEEEAASELATSMLLECTDDAAVDFSSEDTAAGPSTQVINSSTQTAASKVKLETESQSQPGGREKGCSNNGAMSDNTDTPVLQQQTLKQENGESSQSGNRGEQSLSNGVTHMENDEIAEPSYAPLFADISVVQKQQDQLLELMQDTAQERDSLKEEVQRLNTQLQERVSVKSECSHQACQTEVQKDYRSLFEKAKKKVHDLVKDKEFLSNAADISTGANAAPGEEPDVQEISLQVGGLVRELDQRQKKMDELRSKLVSLEEEKSALAAQCEELRSSLQQERETAQSEEAGGSAGSGSTSEDHESLIRLRKNVGRLLVSYIPDLDLEQVNYDCTVIDEILEQYVNDGCDAAIPLFS</sequence>
<dbReference type="Pfam" id="PF13589">
    <property type="entry name" value="HATPase_c_3"/>
    <property type="match status" value="1"/>
</dbReference>
<reference evidence="10" key="3">
    <citation type="submission" date="2016-06" db="EMBL/GenBank/DDBJ databases">
        <title>The genome of a short-lived fish provides insights into sex chromosome evolution and the genetic control of aging.</title>
        <authorList>
            <person name="Reichwald K."/>
            <person name="Felder M."/>
            <person name="Petzold A."/>
            <person name="Koch P."/>
            <person name="Groth M."/>
            <person name="Platzer M."/>
        </authorList>
    </citation>
    <scope>NUCLEOTIDE SEQUENCE</scope>
    <source>
        <tissue evidence="10">Brain</tissue>
    </source>
</reference>
<dbReference type="FunFam" id="3.30.565.10:FF:000035">
    <property type="entry name" value="MORC family CW-type zinc finger protein 4"/>
    <property type="match status" value="1"/>
</dbReference>
<feature type="domain" description="CW-type" evidence="9">
    <location>
        <begin position="412"/>
        <end position="464"/>
    </location>
</feature>
<dbReference type="KEGG" id="nfu:107389912"/>
<keyword evidence="12" id="KW-1185">Reference proteome</keyword>
<feature type="compositionally biased region" description="Low complexity" evidence="8">
    <location>
        <begin position="549"/>
        <end position="564"/>
    </location>
</feature>
<feature type="region of interest" description="Disordered" evidence="8">
    <location>
        <begin position="947"/>
        <end position="974"/>
    </location>
</feature>
<dbReference type="CTD" id="553447"/>
<evidence type="ECO:0000256" key="8">
    <source>
        <dbReference type="SAM" id="MobiDB-lite"/>
    </source>
</evidence>
<dbReference type="Ensembl" id="ENSNFUT00015016887.1">
    <property type="protein sequence ID" value="ENSNFUP00015016118.1"/>
    <property type="gene ID" value="ENSNFUG00015007730.1"/>
</dbReference>
<evidence type="ECO:0000313" key="11">
    <source>
        <dbReference type="Ensembl" id="ENSNFUP00015016118.1"/>
    </source>
</evidence>
<dbReference type="PROSITE" id="PS51050">
    <property type="entry name" value="ZF_CW"/>
    <property type="match status" value="1"/>
</dbReference>
<dbReference type="RefSeq" id="XP_015821809.1">
    <property type="nucleotide sequence ID" value="XM_015966323.1"/>
</dbReference>
<evidence type="ECO:0000313" key="10">
    <source>
        <dbReference type="EMBL" id="SBS53316.1"/>
    </source>
</evidence>
<feature type="region of interest" description="Disordered" evidence="8">
    <location>
        <begin position="580"/>
        <end position="668"/>
    </location>
</feature>
<feature type="compositionally biased region" description="Basic and acidic residues" evidence="8">
    <location>
        <begin position="477"/>
        <end position="488"/>
    </location>
</feature>
<evidence type="ECO:0000313" key="12">
    <source>
        <dbReference type="Proteomes" id="UP000694548"/>
    </source>
</evidence>
<dbReference type="OMA" id="IPYEKTH"/>
<dbReference type="Gene3D" id="3.30.40.100">
    <property type="match status" value="1"/>
</dbReference>
<feature type="compositionally biased region" description="Polar residues" evidence="8">
    <location>
        <begin position="704"/>
        <end position="718"/>
    </location>
</feature>
<evidence type="ECO:0000256" key="1">
    <source>
        <dbReference type="ARBA" id="ARBA00004123"/>
    </source>
</evidence>
<reference evidence="11" key="4">
    <citation type="submission" date="2025-05" db="UniProtKB">
        <authorList>
            <consortium name="Ensembl"/>
        </authorList>
    </citation>
    <scope>IDENTIFICATION</scope>
</reference>
<comment type="subcellular location">
    <subcellularLocation>
        <location evidence="1">Nucleus</location>
    </subcellularLocation>
</comment>
<reference evidence="11" key="1">
    <citation type="submission" date="2014-08" db="EMBL/GenBank/DDBJ databases">
        <authorList>
            <person name="Senf B."/>
            <person name="Petzold A."/>
            <person name="Downie B.R."/>
            <person name="Koch P."/>
            <person name="Platzer M."/>
        </authorList>
    </citation>
    <scope>NUCLEOTIDE SEQUENCE [LARGE SCALE GENOMIC DNA]</scope>
    <source>
        <strain evidence="11">GRZ</strain>
    </source>
</reference>
<feature type="compositionally biased region" description="Low complexity" evidence="8">
    <location>
        <begin position="527"/>
        <end position="537"/>
    </location>
</feature>
<reference evidence="10" key="2">
    <citation type="submission" date="2016-05" db="EMBL/GenBank/DDBJ databases">
        <authorList>
            <person name="Lavstsen T."/>
            <person name="Jespersen J.S."/>
        </authorList>
    </citation>
    <scope>NUCLEOTIDE SEQUENCE</scope>
    <source>
        <tissue evidence="10">Brain</tissue>
    </source>
</reference>
<keyword evidence="4" id="KW-0862">Zinc</keyword>
<dbReference type="SUPFAM" id="SSF55874">
    <property type="entry name" value="ATPase domain of HSP90 chaperone/DNA topoisomerase II/histidine kinase"/>
    <property type="match status" value="1"/>
</dbReference>
<dbReference type="InterPro" id="IPR045261">
    <property type="entry name" value="MORC_ATPase"/>
</dbReference>
<evidence type="ECO:0000256" key="2">
    <source>
        <dbReference type="ARBA" id="ARBA00022723"/>
    </source>
</evidence>
<evidence type="ECO:0000256" key="3">
    <source>
        <dbReference type="ARBA" id="ARBA00022771"/>
    </source>
</evidence>
<feature type="compositionally biased region" description="Polar residues" evidence="8">
    <location>
        <begin position="606"/>
        <end position="622"/>
    </location>
</feature>
<evidence type="ECO:0000259" key="9">
    <source>
        <dbReference type="PROSITE" id="PS51050"/>
    </source>
</evidence>
<dbReference type="Pfam" id="PF17942">
    <property type="entry name" value="Morc6_S5"/>
    <property type="match status" value="1"/>
</dbReference>
<keyword evidence="5 7" id="KW-0175">Coiled coil</keyword>
<gene>
    <name evidence="10" type="primary">MORC3B</name>
    <name evidence="11" type="synonym">morc3a</name>
</gene>
<feature type="compositionally biased region" description="Acidic residues" evidence="8">
    <location>
        <begin position="458"/>
        <end position="469"/>
    </location>
</feature>
<dbReference type="GeneTree" id="ENSGT00940000166160"/>
<dbReference type="Pfam" id="PF07496">
    <property type="entry name" value="zf-CW"/>
    <property type="match status" value="1"/>
</dbReference>
<dbReference type="InterPro" id="IPR011124">
    <property type="entry name" value="Znf_CW"/>
</dbReference>